<keyword evidence="4" id="KW-0493">Microtubule</keyword>
<proteinExistence type="inferred from homology"/>
<dbReference type="Proteomes" id="UP000694240">
    <property type="component" value="Chromosome 7"/>
</dbReference>
<comment type="similarity">
    <text evidence="2">Belongs to the TPX2 family.</text>
</comment>
<feature type="compositionally biased region" description="Low complexity" evidence="7">
    <location>
        <begin position="152"/>
        <end position="161"/>
    </location>
</feature>
<evidence type="ECO:0000259" key="8">
    <source>
        <dbReference type="Pfam" id="PF06886"/>
    </source>
</evidence>
<gene>
    <name evidence="9" type="ORF">ISN45_Aa02g009530</name>
</gene>
<dbReference type="PANTHER" id="PTHR46372">
    <property type="entry name" value="PROTEIN WVD2-LIKE 3"/>
    <property type="match status" value="1"/>
</dbReference>
<feature type="region of interest" description="Disordered" evidence="7">
    <location>
        <begin position="1"/>
        <end position="161"/>
    </location>
</feature>
<dbReference type="InterPro" id="IPR027329">
    <property type="entry name" value="TPX2_C"/>
</dbReference>
<dbReference type="EMBL" id="JAEFBK010000007">
    <property type="protein sequence ID" value="KAG7585609.1"/>
    <property type="molecule type" value="Genomic_DNA"/>
</dbReference>
<dbReference type="AlphaFoldDB" id="A0A8T2BHC7"/>
<comment type="subcellular location">
    <subcellularLocation>
        <location evidence="1">Cytoplasm</location>
        <location evidence="1">Cytoskeleton</location>
    </subcellularLocation>
</comment>
<keyword evidence="10" id="KW-1185">Reference proteome</keyword>
<name>A0A8T2BHC7_9BRAS</name>
<protein>
    <submittedName>
        <fullName evidence="9">TPX2 C-terminal</fullName>
    </submittedName>
</protein>
<dbReference type="GO" id="GO:0005874">
    <property type="term" value="C:microtubule"/>
    <property type="evidence" value="ECO:0007669"/>
    <property type="project" value="UniProtKB-KW"/>
</dbReference>
<dbReference type="Pfam" id="PF06886">
    <property type="entry name" value="TPX2"/>
    <property type="match status" value="1"/>
</dbReference>
<evidence type="ECO:0000256" key="1">
    <source>
        <dbReference type="ARBA" id="ARBA00004245"/>
    </source>
</evidence>
<feature type="compositionally biased region" description="Low complexity" evidence="7">
    <location>
        <begin position="118"/>
        <end position="128"/>
    </location>
</feature>
<feature type="coiled-coil region" evidence="6">
    <location>
        <begin position="183"/>
        <end position="225"/>
    </location>
</feature>
<sequence>MGRELVDKHMNKKANSLTASSTGSSDDNKVRNPSTIEAAEVKECTEQNLVPDDARMRQQEITDTPGSHRTSDNEKKLNSSSVKTRVTAKTTVPKPFSLSAEKPRRAVVDNNSLGNGASHYSSSASRVSQLNSPLPARRTPDHKKHHDEEDSFSVASSSATSIRSFKPKITVGVAPTFSSTARLERRREFYQKLEEKQKALEAEKIENEKRLKEEQEAVTKQLRRNMAYKANPVPSFYQEGPPPKQPLKKFPLTRPKSPNLNRRKSCSDTVNASYQEVKGKHCARHRHSVGGCKEEPKTNSVPRTPNSSSSSKDHMRKSTKETPKSEEVHGKLVGKNKSGHDGETYENGVGVVE</sequence>
<keyword evidence="3" id="KW-0963">Cytoplasm</keyword>
<evidence type="ECO:0000256" key="6">
    <source>
        <dbReference type="SAM" id="Coils"/>
    </source>
</evidence>
<keyword evidence="6" id="KW-0175">Coiled coil</keyword>
<feature type="compositionally biased region" description="Basic and acidic residues" evidence="7">
    <location>
        <begin position="311"/>
        <end position="330"/>
    </location>
</feature>
<evidence type="ECO:0000256" key="5">
    <source>
        <dbReference type="ARBA" id="ARBA00023212"/>
    </source>
</evidence>
<comment type="caution">
    <text evidence="9">The sequence shown here is derived from an EMBL/GenBank/DDBJ whole genome shotgun (WGS) entry which is preliminary data.</text>
</comment>
<dbReference type="PANTHER" id="PTHR46372:SF14">
    <property type="entry name" value="PROTEIN WVD2-LIKE 2"/>
    <property type="match status" value="1"/>
</dbReference>
<feature type="region of interest" description="Disordered" evidence="7">
    <location>
        <begin position="230"/>
        <end position="353"/>
    </location>
</feature>
<evidence type="ECO:0000256" key="2">
    <source>
        <dbReference type="ARBA" id="ARBA00005885"/>
    </source>
</evidence>
<accession>A0A8T2BHC7</accession>
<evidence type="ECO:0000313" key="10">
    <source>
        <dbReference type="Proteomes" id="UP000694240"/>
    </source>
</evidence>
<evidence type="ECO:0000256" key="4">
    <source>
        <dbReference type="ARBA" id="ARBA00022701"/>
    </source>
</evidence>
<feature type="compositionally biased region" description="Polar residues" evidence="7">
    <location>
        <begin position="13"/>
        <end position="35"/>
    </location>
</feature>
<reference evidence="9 10" key="1">
    <citation type="submission" date="2020-12" db="EMBL/GenBank/DDBJ databases">
        <title>Concerted genomic and epigenomic changes stabilize Arabidopsis allopolyploids.</title>
        <authorList>
            <person name="Chen Z."/>
        </authorList>
    </citation>
    <scope>NUCLEOTIDE SEQUENCE [LARGE SCALE GENOMIC DNA]</scope>
    <source>
        <strain evidence="9">Allo738</strain>
        <tissue evidence="9">Leaf</tissue>
    </source>
</reference>
<organism evidence="9 10">
    <name type="scientific">Arabidopsis thaliana x Arabidopsis arenosa</name>
    <dbReference type="NCBI Taxonomy" id="1240361"/>
    <lineage>
        <taxon>Eukaryota</taxon>
        <taxon>Viridiplantae</taxon>
        <taxon>Streptophyta</taxon>
        <taxon>Embryophyta</taxon>
        <taxon>Tracheophyta</taxon>
        <taxon>Spermatophyta</taxon>
        <taxon>Magnoliopsida</taxon>
        <taxon>eudicotyledons</taxon>
        <taxon>Gunneridae</taxon>
        <taxon>Pentapetalae</taxon>
        <taxon>rosids</taxon>
        <taxon>malvids</taxon>
        <taxon>Brassicales</taxon>
        <taxon>Brassicaceae</taxon>
        <taxon>Camelineae</taxon>
        <taxon>Arabidopsis</taxon>
    </lineage>
</organism>
<evidence type="ECO:0000256" key="7">
    <source>
        <dbReference type="SAM" id="MobiDB-lite"/>
    </source>
</evidence>
<feature type="domain" description="TPX2 C-terminal" evidence="8">
    <location>
        <begin position="176"/>
        <end position="246"/>
    </location>
</feature>
<evidence type="ECO:0000313" key="9">
    <source>
        <dbReference type="EMBL" id="KAG7585609.1"/>
    </source>
</evidence>
<feature type="compositionally biased region" description="Polar residues" evidence="7">
    <location>
        <begin position="78"/>
        <end position="90"/>
    </location>
</feature>
<dbReference type="InterPro" id="IPR044806">
    <property type="entry name" value="WVD2/WDL1-4"/>
</dbReference>
<dbReference type="GO" id="GO:0000226">
    <property type="term" value="P:microtubule cytoskeleton organization"/>
    <property type="evidence" value="ECO:0007669"/>
    <property type="project" value="InterPro"/>
</dbReference>
<keyword evidence="5" id="KW-0206">Cytoskeleton</keyword>
<dbReference type="GO" id="GO:0008017">
    <property type="term" value="F:microtubule binding"/>
    <property type="evidence" value="ECO:0007669"/>
    <property type="project" value="InterPro"/>
</dbReference>
<evidence type="ECO:0000256" key="3">
    <source>
        <dbReference type="ARBA" id="ARBA00022490"/>
    </source>
</evidence>